<comment type="domain">
    <text evidence="4">A pair of annexin repeats may form one binding site for calcium and phospholipid.</text>
</comment>
<dbReference type="GO" id="GO:0005509">
    <property type="term" value="F:calcium ion binding"/>
    <property type="evidence" value="ECO:0007669"/>
    <property type="project" value="InterPro"/>
</dbReference>
<gene>
    <name evidence="6" type="ORF">JRQ81_016760</name>
</gene>
<dbReference type="Proteomes" id="UP001142489">
    <property type="component" value="Unassembled WGS sequence"/>
</dbReference>
<sequence>MRDSGNLEAHEKASDTLAEDSETQLIYVKHGVNDLLRSVLYSTAMSTAPHGNEKVSETMGKHRKVLKGKSQSSGSKGPVSFSWKCSPSGSILRGFFLSKLISEATAMYSRGTVKGVSGFDAKADAEALRKAMKGLGTDEETILKILTSRSNAQRQEIALAFKTLFGRDLVADLKSELTGKFETLMFNKNNFTSHFCLLQGAGTNEKVLNEILASRTPAEVQKIKQVYQEEYEADLEDHIKSDTSGYYQRMLIVLLQ</sequence>
<dbReference type="InterPro" id="IPR018252">
    <property type="entry name" value="Annexin_repeat_CS"/>
</dbReference>
<dbReference type="PRINTS" id="PR00196">
    <property type="entry name" value="ANNEXIN"/>
</dbReference>
<proteinExistence type="inferred from homology"/>
<evidence type="ECO:0000256" key="1">
    <source>
        <dbReference type="ARBA" id="ARBA00007831"/>
    </source>
</evidence>
<dbReference type="GO" id="GO:0001786">
    <property type="term" value="F:phosphatidylserine binding"/>
    <property type="evidence" value="ECO:0007669"/>
    <property type="project" value="TreeGrafter"/>
</dbReference>
<evidence type="ECO:0000313" key="7">
    <source>
        <dbReference type="Proteomes" id="UP001142489"/>
    </source>
</evidence>
<dbReference type="SMART" id="SM00335">
    <property type="entry name" value="ANX"/>
    <property type="match status" value="2"/>
</dbReference>
<dbReference type="Pfam" id="PF00191">
    <property type="entry name" value="Annexin"/>
    <property type="match status" value="2"/>
</dbReference>
<dbReference type="GO" id="GO:0005737">
    <property type="term" value="C:cytoplasm"/>
    <property type="evidence" value="ECO:0007669"/>
    <property type="project" value="TreeGrafter"/>
</dbReference>
<keyword evidence="4" id="KW-0111">Calcium/phospholipid-binding</keyword>
<organism evidence="6 7">
    <name type="scientific">Phrynocephalus forsythii</name>
    <dbReference type="NCBI Taxonomy" id="171643"/>
    <lineage>
        <taxon>Eukaryota</taxon>
        <taxon>Metazoa</taxon>
        <taxon>Chordata</taxon>
        <taxon>Craniata</taxon>
        <taxon>Vertebrata</taxon>
        <taxon>Euteleostomi</taxon>
        <taxon>Lepidosauria</taxon>
        <taxon>Squamata</taxon>
        <taxon>Bifurcata</taxon>
        <taxon>Unidentata</taxon>
        <taxon>Episquamata</taxon>
        <taxon>Toxicofera</taxon>
        <taxon>Iguania</taxon>
        <taxon>Acrodonta</taxon>
        <taxon>Agamidae</taxon>
        <taxon>Agaminae</taxon>
        <taxon>Phrynocephalus</taxon>
    </lineage>
</organism>
<dbReference type="InterPro" id="IPR018502">
    <property type="entry name" value="Annexin_repeat"/>
</dbReference>
<evidence type="ECO:0000256" key="5">
    <source>
        <dbReference type="SAM" id="MobiDB-lite"/>
    </source>
</evidence>
<dbReference type="PROSITE" id="PS00223">
    <property type="entry name" value="ANNEXIN_1"/>
    <property type="match status" value="1"/>
</dbReference>
<comment type="caution">
    <text evidence="6">The sequence shown here is derived from an EMBL/GenBank/DDBJ whole genome shotgun (WGS) entry which is preliminary data.</text>
</comment>
<feature type="compositionally biased region" description="Basic and acidic residues" evidence="5">
    <location>
        <begin position="51"/>
        <end position="60"/>
    </location>
</feature>
<feature type="region of interest" description="Disordered" evidence="5">
    <location>
        <begin position="47"/>
        <end position="80"/>
    </location>
</feature>
<dbReference type="SUPFAM" id="SSF47874">
    <property type="entry name" value="Annexin"/>
    <property type="match status" value="1"/>
</dbReference>
<dbReference type="EMBL" id="JAPFRF010000007">
    <property type="protein sequence ID" value="KAJ7327001.1"/>
    <property type="molecule type" value="Genomic_DNA"/>
</dbReference>
<dbReference type="FunFam" id="1.10.220.10:FF:000003">
    <property type="entry name" value="Annexin"/>
    <property type="match status" value="1"/>
</dbReference>
<evidence type="ECO:0000256" key="4">
    <source>
        <dbReference type="RuleBase" id="RU003540"/>
    </source>
</evidence>
<dbReference type="InterPro" id="IPR001464">
    <property type="entry name" value="Annexin"/>
</dbReference>
<keyword evidence="7" id="KW-1185">Reference proteome</keyword>
<dbReference type="GO" id="GO:0005634">
    <property type="term" value="C:nucleus"/>
    <property type="evidence" value="ECO:0007669"/>
    <property type="project" value="TreeGrafter"/>
</dbReference>
<accession>A0A9Q0XSV2</accession>
<dbReference type="PANTHER" id="PTHR10502">
    <property type="entry name" value="ANNEXIN"/>
    <property type="match status" value="1"/>
</dbReference>
<feature type="non-terminal residue" evidence="6">
    <location>
        <position position="256"/>
    </location>
</feature>
<dbReference type="PANTHER" id="PTHR10502:SF26">
    <property type="entry name" value="ANNEXIN A5"/>
    <property type="match status" value="1"/>
</dbReference>
<dbReference type="GO" id="GO:0005886">
    <property type="term" value="C:plasma membrane"/>
    <property type="evidence" value="ECO:0007669"/>
    <property type="project" value="TreeGrafter"/>
</dbReference>
<dbReference type="GO" id="GO:0012506">
    <property type="term" value="C:vesicle membrane"/>
    <property type="evidence" value="ECO:0007669"/>
    <property type="project" value="TreeGrafter"/>
</dbReference>
<dbReference type="AlphaFoldDB" id="A0A9Q0XSV2"/>
<dbReference type="FunFam" id="1.10.220.10:FF:000004">
    <property type="entry name" value="Annexin"/>
    <property type="match status" value="1"/>
</dbReference>
<feature type="compositionally biased region" description="Low complexity" evidence="5">
    <location>
        <begin position="68"/>
        <end position="80"/>
    </location>
</feature>
<name>A0A9Q0XSV2_9SAUR</name>
<protein>
    <recommendedName>
        <fullName evidence="4">Annexin</fullName>
    </recommendedName>
</protein>
<dbReference type="PROSITE" id="PS51897">
    <property type="entry name" value="ANNEXIN_2"/>
    <property type="match status" value="2"/>
</dbReference>
<keyword evidence="4" id="KW-0106">Calcium</keyword>
<comment type="similarity">
    <text evidence="1 4">Belongs to the annexin family.</text>
</comment>
<dbReference type="Gene3D" id="1.10.220.10">
    <property type="entry name" value="Annexin"/>
    <property type="match status" value="2"/>
</dbReference>
<dbReference type="InterPro" id="IPR037104">
    <property type="entry name" value="Annexin_sf"/>
</dbReference>
<evidence type="ECO:0000256" key="2">
    <source>
        <dbReference type="ARBA" id="ARBA00022737"/>
    </source>
</evidence>
<evidence type="ECO:0000313" key="6">
    <source>
        <dbReference type="EMBL" id="KAJ7327001.1"/>
    </source>
</evidence>
<reference evidence="6" key="1">
    <citation type="journal article" date="2023" name="DNA Res.">
        <title>Chromosome-level genome assembly of Phrynocephalus forsythii using third-generation DNA sequencing and Hi-C analysis.</title>
        <authorList>
            <person name="Qi Y."/>
            <person name="Zhao W."/>
            <person name="Zhao Y."/>
            <person name="Niu C."/>
            <person name="Cao S."/>
            <person name="Zhang Y."/>
        </authorList>
    </citation>
    <scope>NUCLEOTIDE SEQUENCE</scope>
    <source>
        <tissue evidence="6">Muscle</tissue>
    </source>
</reference>
<dbReference type="OrthoDB" id="37886at2759"/>
<evidence type="ECO:0000256" key="3">
    <source>
        <dbReference type="ARBA" id="ARBA00023216"/>
    </source>
</evidence>
<dbReference type="GO" id="GO:0005544">
    <property type="term" value="F:calcium-dependent phospholipid binding"/>
    <property type="evidence" value="ECO:0007669"/>
    <property type="project" value="UniProtKB-KW"/>
</dbReference>
<keyword evidence="3 4" id="KW-0041">Annexin</keyword>
<keyword evidence="2 4" id="KW-0677">Repeat</keyword>